<dbReference type="EMBL" id="CP120576">
    <property type="protein sequence ID" value="WEY83375.1"/>
    <property type="molecule type" value="Genomic_DNA"/>
</dbReference>
<dbReference type="RefSeq" id="WP_043857712.1">
    <property type="nucleotide sequence ID" value="NZ_CAJNQS010000001.1"/>
</dbReference>
<feature type="domain" description="YpoC-like" evidence="1">
    <location>
        <begin position="54"/>
        <end position="163"/>
    </location>
</feature>
<dbReference type="Pfam" id="PF21747">
    <property type="entry name" value="YpoC"/>
    <property type="match status" value="1"/>
</dbReference>
<name>A0A0D1KYX5_BACIU</name>
<dbReference type="EMBL" id="JXBC01000003">
    <property type="protein sequence ID" value="KIU11362.1"/>
    <property type="molecule type" value="Genomic_DNA"/>
</dbReference>
<organism evidence="2 4">
    <name type="scientific">Bacillus subtilis</name>
    <dbReference type="NCBI Taxonomy" id="1423"/>
    <lineage>
        <taxon>Bacteria</taxon>
        <taxon>Bacillati</taxon>
        <taxon>Bacillota</taxon>
        <taxon>Bacilli</taxon>
        <taxon>Bacillales</taxon>
        <taxon>Bacillaceae</taxon>
        <taxon>Bacillus</taxon>
    </lineage>
</organism>
<evidence type="ECO:0000313" key="3">
    <source>
        <dbReference type="EMBL" id="WEY83375.1"/>
    </source>
</evidence>
<dbReference type="InterPro" id="IPR048427">
    <property type="entry name" value="YpoC"/>
</dbReference>
<evidence type="ECO:0000313" key="4">
    <source>
        <dbReference type="Proteomes" id="UP000032247"/>
    </source>
</evidence>
<evidence type="ECO:0000313" key="2">
    <source>
        <dbReference type="EMBL" id="KIU11362.1"/>
    </source>
</evidence>
<dbReference type="STRING" id="483913.AN935_10870"/>
<dbReference type="Proteomes" id="UP000032247">
    <property type="component" value="Unassembled WGS sequence"/>
</dbReference>
<sequence>MTQAKEVLASYEQYLRSLDQKSSSDMKKTLLTNPVYFDFCTELQGDLPWEDSGKYVPLLFEVWDDIKASLLPVFQTRKSRCDQNEMLKGIVCLLASLHWTAGEPVKSLDWQELREKSYPAKPINWAERVEFILLKPTQYHCFIQLDELITEMKKHFYKYHAMNR</sequence>
<reference evidence="3" key="2">
    <citation type="submission" date="2023-03" db="EMBL/GenBank/DDBJ databases">
        <title>Complete genome sequences of 52 Bacillus and Priestia strains isolated from West-African fermentations and 26 reference strains from the DSMZ collection.</title>
        <authorList>
            <person name="Wiedenbein E.S."/>
            <person name="Canoy T.S."/>
            <person name="Hui Y."/>
            <person name="Parkouda C."/>
            <person name="Dawende C."/>
            <person name="Ametefe E."/>
            <person name="Jespersen L."/>
            <person name="Nielsen D.S."/>
        </authorList>
    </citation>
    <scope>NUCLEOTIDE SEQUENCE</scope>
    <source>
        <strain evidence="3">PRO56</strain>
    </source>
</reference>
<gene>
    <name evidence="3" type="ORF">P5633_13140</name>
    <name evidence="2" type="ORF">SC09_Contig24orf00321</name>
</gene>
<accession>A0A0D1KYX5</accession>
<protein>
    <recommendedName>
        <fullName evidence="1">YpoC-like domain-containing protein</fullName>
    </recommendedName>
</protein>
<dbReference type="PATRIC" id="fig|1423.173.peg.2011"/>
<reference evidence="2 4" key="1">
    <citation type="submission" date="2014-12" db="EMBL/GenBank/DDBJ databases">
        <title>Comparative genome analysis of Bacillus coagulans HM-08, Clostridium butyricum HM-68, Bacillus subtilis HM-66 and Bacillus licheniformis BL-09.</title>
        <authorList>
            <person name="Zhang H."/>
        </authorList>
    </citation>
    <scope>NUCLEOTIDE SEQUENCE [LARGE SCALE GENOMIC DNA]</scope>
    <source>
        <strain evidence="2 4">HM-66</strain>
    </source>
</reference>
<dbReference type="AlphaFoldDB" id="A0A0D1KYX5"/>
<dbReference type="Proteomes" id="UP001214898">
    <property type="component" value="Chromosome"/>
</dbReference>
<evidence type="ECO:0000259" key="1">
    <source>
        <dbReference type="Pfam" id="PF21747"/>
    </source>
</evidence>
<proteinExistence type="predicted"/>